<dbReference type="SMART" id="SM01042">
    <property type="entry name" value="Brr6_like_C_C"/>
    <property type="match status" value="1"/>
</dbReference>
<dbReference type="AlphaFoldDB" id="A0A0B7NQ65"/>
<protein>
    <recommendedName>
        <fullName evidence="3">Brl1/Brr6 domain-containing protein</fullName>
    </recommendedName>
</protein>
<dbReference type="EMBL" id="LN733663">
    <property type="protein sequence ID" value="CEP17443.1"/>
    <property type="molecule type" value="Genomic_DNA"/>
</dbReference>
<dbReference type="PANTHER" id="PTHR28136">
    <property type="entry name" value="NUCLEUS EXPORT PROTEIN BRR6"/>
    <property type="match status" value="1"/>
</dbReference>
<dbReference type="GO" id="GO:0031965">
    <property type="term" value="C:nuclear membrane"/>
    <property type="evidence" value="ECO:0007669"/>
    <property type="project" value="InterPro"/>
</dbReference>
<gene>
    <name evidence="4" type="primary">PARPA_11740.1 scaffold 44482</name>
</gene>
<keyword evidence="5" id="KW-1185">Reference proteome</keyword>
<keyword evidence="2" id="KW-0812">Transmembrane</keyword>
<feature type="domain" description="Brl1/Brr6" evidence="3">
    <location>
        <begin position="110"/>
        <end position="226"/>
    </location>
</feature>
<dbReference type="GO" id="GO:0006998">
    <property type="term" value="P:nuclear envelope organization"/>
    <property type="evidence" value="ECO:0007669"/>
    <property type="project" value="InterPro"/>
</dbReference>
<accession>A0A0B7NQ65</accession>
<dbReference type="PANTHER" id="PTHR28136:SF1">
    <property type="entry name" value="NUCLEUS EXPORT PROTEIN BRL1"/>
    <property type="match status" value="1"/>
</dbReference>
<dbReference type="OrthoDB" id="5961at2759"/>
<evidence type="ECO:0000256" key="2">
    <source>
        <dbReference type="SAM" id="Phobius"/>
    </source>
</evidence>
<dbReference type="Proteomes" id="UP000054107">
    <property type="component" value="Unassembled WGS sequence"/>
</dbReference>
<feature type="transmembrane region" description="Helical" evidence="2">
    <location>
        <begin position="110"/>
        <end position="131"/>
    </location>
</feature>
<dbReference type="Pfam" id="PF10104">
    <property type="entry name" value="Brr6_like_C_C"/>
    <property type="match status" value="1"/>
</dbReference>
<sequence length="227" mass="26482">MTGSKRNRLENDGQSVGSEEPDYLTSKVFNFDFVPRAQAHQKILDLNLSLNRSTPPVRLNPNILTQRFASRSRKFWRERKDSKITTSSVSIIKTPYEPTYLRHQHISYTAMLYVQMTFNIIVSVVFLYMFINIVLTVRQDFRLKAVERIQELYKEKMTCSNQYNINQCGHDDRIPAIEDMCNEWASCMNREVVVPQAQASAEAIAEIINSFVEPISYKAFAFWFYPI</sequence>
<organism evidence="4 5">
    <name type="scientific">Parasitella parasitica</name>
    <dbReference type="NCBI Taxonomy" id="35722"/>
    <lineage>
        <taxon>Eukaryota</taxon>
        <taxon>Fungi</taxon>
        <taxon>Fungi incertae sedis</taxon>
        <taxon>Mucoromycota</taxon>
        <taxon>Mucoromycotina</taxon>
        <taxon>Mucoromycetes</taxon>
        <taxon>Mucorales</taxon>
        <taxon>Mucorineae</taxon>
        <taxon>Mucoraceae</taxon>
        <taxon>Parasitella</taxon>
    </lineage>
</organism>
<evidence type="ECO:0000259" key="3">
    <source>
        <dbReference type="SMART" id="SM01042"/>
    </source>
</evidence>
<dbReference type="InterPro" id="IPR018767">
    <property type="entry name" value="Brl1/Brr6_dom"/>
</dbReference>
<dbReference type="InterPro" id="IPR040202">
    <property type="entry name" value="Brl1/Brr6"/>
</dbReference>
<keyword evidence="2" id="KW-0472">Membrane</keyword>
<name>A0A0B7NQ65_9FUNG</name>
<keyword evidence="2" id="KW-1133">Transmembrane helix</keyword>
<feature type="region of interest" description="Disordered" evidence="1">
    <location>
        <begin position="1"/>
        <end position="20"/>
    </location>
</feature>
<evidence type="ECO:0000313" key="4">
    <source>
        <dbReference type="EMBL" id="CEP17443.1"/>
    </source>
</evidence>
<evidence type="ECO:0000313" key="5">
    <source>
        <dbReference type="Proteomes" id="UP000054107"/>
    </source>
</evidence>
<evidence type="ECO:0000256" key="1">
    <source>
        <dbReference type="SAM" id="MobiDB-lite"/>
    </source>
</evidence>
<dbReference type="GO" id="GO:0055088">
    <property type="term" value="P:lipid homeostasis"/>
    <property type="evidence" value="ECO:0007669"/>
    <property type="project" value="InterPro"/>
</dbReference>
<proteinExistence type="predicted"/>
<reference evidence="4 5" key="1">
    <citation type="submission" date="2014-09" db="EMBL/GenBank/DDBJ databases">
        <authorList>
            <person name="Ellenberger Sabrina"/>
        </authorList>
    </citation>
    <scope>NUCLEOTIDE SEQUENCE [LARGE SCALE GENOMIC DNA]</scope>
    <source>
        <strain evidence="4 5">CBS 412.66</strain>
    </source>
</reference>